<dbReference type="PANTHER" id="PTHR43523">
    <property type="entry name" value="GLUCOSE-1-PHOSPHATE ADENYLYLTRANSFERASE-RELATED"/>
    <property type="match status" value="1"/>
</dbReference>
<dbReference type="GO" id="GO:0005524">
    <property type="term" value="F:ATP binding"/>
    <property type="evidence" value="ECO:0007669"/>
    <property type="project" value="UniProtKB-KW"/>
</dbReference>
<feature type="domain" description="Nucleotidyl transferase" evidence="10">
    <location>
        <begin position="9"/>
        <end position="260"/>
    </location>
</feature>
<feature type="binding site" evidence="9">
    <location>
        <position position="192"/>
    </location>
    <ligand>
        <name>alpha-D-glucose 1-phosphate</name>
        <dbReference type="ChEBI" id="CHEBI:58601"/>
    </ligand>
</feature>
<dbReference type="NCBIfam" id="NF003670">
    <property type="entry name" value="PRK05293.1"/>
    <property type="match status" value="1"/>
</dbReference>
<dbReference type="GO" id="GO:0005978">
    <property type="term" value="P:glycogen biosynthetic process"/>
    <property type="evidence" value="ECO:0007669"/>
    <property type="project" value="UniProtKB-UniRule"/>
</dbReference>
<keyword evidence="6 9" id="KW-0067">ATP-binding</keyword>
<evidence type="ECO:0000256" key="8">
    <source>
        <dbReference type="ARBA" id="ARBA00023277"/>
    </source>
</evidence>
<dbReference type="NCBIfam" id="TIGR02091">
    <property type="entry name" value="glgC"/>
    <property type="match status" value="1"/>
</dbReference>
<keyword evidence="5 9" id="KW-0547">Nucleotide-binding</keyword>
<dbReference type="EMBL" id="SDOZ01000005">
    <property type="protein sequence ID" value="RXZ57929.1"/>
    <property type="molecule type" value="Genomic_DNA"/>
</dbReference>
<feature type="site" description="Could play a key role in the communication between the regulatory and the substrate sites" evidence="9">
    <location>
        <position position="61"/>
    </location>
</feature>
<evidence type="ECO:0000313" key="13">
    <source>
        <dbReference type="Proteomes" id="UP000291269"/>
    </source>
</evidence>
<dbReference type="CDD" id="cd02508">
    <property type="entry name" value="ADP_Glucose_PP"/>
    <property type="match status" value="1"/>
</dbReference>
<dbReference type="InterPro" id="IPR023049">
    <property type="entry name" value="GlgC_bac"/>
</dbReference>
<gene>
    <name evidence="9" type="primary">glgC</name>
    <name evidence="12" type="ORF">ESZ91_11295</name>
</gene>
<dbReference type="EC" id="2.7.7.27" evidence="9"/>
<dbReference type="InterPro" id="IPR005836">
    <property type="entry name" value="ADP_Glu_pyroP_CS"/>
</dbReference>
<evidence type="ECO:0000256" key="4">
    <source>
        <dbReference type="ARBA" id="ARBA00022695"/>
    </source>
</evidence>
<dbReference type="Pfam" id="PF24894">
    <property type="entry name" value="Hexapep_GlmU"/>
    <property type="match status" value="1"/>
</dbReference>
<evidence type="ECO:0000313" key="12">
    <source>
        <dbReference type="EMBL" id="RXZ57929.1"/>
    </source>
</evidence>
<dbReference type="HAMAP" id="MF_00624">
    <property type="entry name" value="GlgC"/>
    <property type="match status" value="1"/>
</dbReference>
<dbReference type="OrthoDB" id="9801810at2"/>
<dbReference type="InterPro" id="IPR011004">
    <property type="entry name" value="Trimer_LpxA-like_sf"/>
</dbReference>
<comment type="caution">
    <text evidence="12">The sequence shown here is derived from an EMBL/GenBank/DDBJ whole genome shotgun (WGS) entry which is preliminary data.</text>
</comment>
<dbReference type="Proteomes" id="UP000291269">
    <property type="component" value="Unassembled WGS sequence"/>
</dbReference>
<comment type="subunit">
    <text evidence="9">Homotetramer.</text>
</comment>
<dbReference type="SUPFAM" id="SSF51161">
    <property type="entry name" value="Trimeric LpxA-like enzymes"/>
    <property type="match status" value="1"/>
</dbReference>
<feature type="site" description="Could play a key role in the communication between the regulatory and the substrate sites" evidence="9">
    <location>
        <position position="100"/>
    </location>
</feature>
<dbReference type="InterPro" id="IPR011831">
    <property type="entry name" value="ADP-Glc_PPase"/>
</dbReference>
<evidence type="ECO:0000256" key="2">
    <source>
        <dbReference type="ARBA" id="ARBA00022600"/>
    </source>
</evidence>
<keyword evidence="2 9" id="KW-0321">Glycogen metabolism</keyword>
<dbReference type="PANTHER" id="PTHR43523:SF2">
    <property type="entry name" value="GLUCOSE-1-PHOSPHATE ADENYLYLTRANSFERASE"/>
    <property type="match status" value="1"/>
</dbReference>
<dbReference type="InterPro" id="IPR005835">
    <property type="entry name" value="NTP_transferase_dom"/>
</dbReference>
<comment type="catalytic activity">
    <reaction evidence="9">
        <text>alpha-D-glucose 1-phosphate + ATP + H(+) = ADP-alpha-D-glucose + diphosphate</text>
        <dbReference type="Rhea" id="RHEA:12120"/>
        <dbReference type="ChEBI" id="CHEBI:15378"/>
        <dbReference type="ChEBI" id="CHEBI:30616"/>
        <dbReference type="ChEBI" id="CHEBI:33019"/>
        <dbReference type="ChEBI" id="CHEBI:57498"/>
        <dbReference type="ChEBI" id="CHEBI:58601"/>
        <dbReference type="EC" id="2.7.7.27"/>
    </reaction>
</comment>
<evidence type="ECO:0000256" key="5">
    <source>
        <dbReference type="ARBA" id="ARBA00022741"/>
    </source>
</evidence>
<evidence type="ECO:0000256" key="9">
    <source>
        <dbReference type="HAMAP-Rule" id="MF_00624"/>
    </source>
</evidence>
<evidence type="ECO:0000259" key="11">
    <source>
        <dbReference type="Pfam" id="PF24894"/>
    </source>
</evidence>
<evidence type="ECO:0000256" key="6">
    <source>
        <dbReference type="ARBA" id="ARBA00022840"/>
    </source>
</evidence>
<keyword evidence="8 9" id="KW-0119">Carbohydrate metabolism</keyword>
<reference evidence="12 13" key="1">
    <citation type="journal article" date="2019" name="Gut">
        <title>Antibiotics-induced monodominance of a novel gut bacterial order.</title>
        <authorList>
            <person name="Hildebrand F."/>
            <person name="Moitinho-Silva L."/>
            <person name="Blasche S."/>
            <person name="Jahn M.T."/>
            <person name="Gossmann T.I."/>
            <person name="Heuerta-Cepas J."/>
            <person name="Hercog R."/>
            <person name="Luetge M."/>
            <person name="Bahram M."/>
            <person name="Pryszlak A."/>
            <person name="Alves R.J."/>
            <person name="Waszak S.M."/>
            <person name="Zhu A."/>
            <person name="Ye L."/>
            <person name="Costea P.I."/>
            <person name="Aalvink S."/>
            <person name="Belzer C."/>
            <person name="Forslund S.K."/>
            <person name="Sunagawa S."/>
            <person name="Hentschel U."/>
            <person name="Merten C."/>
            <person name="Patil K.R."/>
            <person name="Benes V."/>
            <person name="Bork P."/>
        </authorList>
    </citation>
    <scope>NUCLEOTIDE SEQUENCE [LARGE SCALE GENOMIC DNA]</scope>
    <source>
        <strain evidence="12 13">HDS1380</strain>
    </source>
</reference>
<dbReference type="AlphaFoldDB" id="A0A4Q2K519"/>
<evidence type="ECO:0000256" key="3">
    <source>
        <dbReference type="ARBA" id="ARBA00022679"/>
    </source>
</evidence>
<comment type="pathway">
    <text evidence="9">Glycan biosynthesis; glycogen biosynthesis.</text>
</comment>
<feature type="domain" description="Glucose-1-phosphate adenylyltransferase/Bifunctional protein GlmU-like C-terminal hexapeptide" evidence="11">
    <location>
        <begin position="290"/>
        <end position="366"/>
    </location>
</feature>
<comment type="similarity">
    <text evidence="1 9">Belongs to the bacterial/plant glucose-1-phosphate adenylyltransferase family.</text>
</comment>
<feature type="binding site" evidence="9">
    <location>
        <begin position="181"/>
        <end position="182"/>
    </location>
    <ligand>
        <name>alpha-D-glucose 1-phosphate</name>
        <dbReference type="ChEBI" id="CHEBI:58601"/>
    </ligand>
</feature>
<proteinExistence type="inferred from homology"/>
<dbReference type="GO" id="GO:0008878">
    <property type="term" value="F:glucose-1-phosphate adenylyltransferase activity"/>
    <property type="evidence" value="ECO:0007669"/>
    <property type="project" value="UniProtKB-UniRule"/>
</dbReference>
<dbReference type="SUPFAM" id="SSF53448">
    <property type="entry name" value="Nucleotide-diphospho-sugar transferases"/>
    <property type="match status" value="1"/>
</dbReference>
<sequence length="400" mass="43882">MQRKKECVAMLLAGGQGSRLYALTNNIAKPAVPFGAKYRIIDFPLSNCINSGIDTVGVLTQYQPLVLNEYIGNGQPWDLDRTFGGVHVLSPYQKKSKSAWYEGTANAIYQNINFIKMYNPEYVLILSGDHIYKMDYSKMLRAHVENVASCTIAAINVTMQEASRFGILNTREDGTIYEFEEKPKQPKSTLASMGIYIFTAQKLYDYLEEDDSNPSSSKDFGKDVLPAMLAAGEKMVAYSFDGYWKDVGTISSLWEANMDLLGDDPAFDVSNSDWKIHSRNPLAPPEYVGEDAIIKNSMIALGCEIEGTVINSLLSSNVIVKKGAFVKDSVIMSGTVIEEDARVTYAIIDEDVTVSRGAVIGEERTSKKGIAVLGRNIVVEEGAILAGGNIVDKNVLKGGK</sequence>
<dbReference type="InterPro" id="IPR056818">
    <property type="entry name" value="GlmU/GlgC-like_hexapep"/>
</dbReference>
<keyword evidence="4 9" id="KW-0548">Nucleotidyltransferase</keyword>
<evidence type="ECO:0000259" key="10">
    <source>
        <dbReference type="Pfam" id="PF00483"/>
    </source>
</evidence>
<protein>
    <recommendedName>
        <fullName evidence="9">Glucose-1-phosphate adenylyltransferase</fullName>
        <ecNumber evidence="9">2.7.7.27</ecNumber>
    </recommendedName>
    <alternativeName>
        <fullName evidence="9">ADP-glucose pyrophosphorylase</fullName>
        <shortName evidence="9">ADPGlc PPase</shortName>
    </alternativeName>
    <alternativeName>
        <fullName evidence="9">ADP-glucose synthase</fullName>
    </alternativeName>
</protein>
<dbReference type="UniPathway" id="UPA00164"/>
<feature type="binding site" evidence="9">
    <location>
        <position position="166"/>
    </location>
    <ligand>
        <name>alpha-D-glucose 1-phosphate</name>
        <dbReference type="ChEBI" id="CHEBI:58601"/>
    </ligand>
</feature>
<dbReference type="PROSITE" id="PS00810">
    <property type="entry name" value="ADP_GLC_PYROPHOSPH_3"/>
    <property type="match status" value="1"/>
</dbReference>
<organism evidence="12 13">
    <name type="scientific">Candidatus Borkfalkia ceftriaxoniphila</name>
    <dbReference type="NCBI Taxonomy" id="2508949"/>
    <lineage>
        <taxon>Bacteria</taxon>
        <taxon>Bacillati</taxon>
        <taxon>Bacillota</taxon>
        <taxon>Clostridia</taxon>
        <taxon>Christensenellales</taxon>
        <taxon>Christensenellaceae</taxon>
        <taxon>Candidatus Borkfalkia</taxon>
    </lineage>
</organism>
<comment type="function">
    <text evidence="9">Involved in the biosynthesis of ADP-glucose, a building block required for the elongation reactions to produce glycogen. Catalyzes the reaction between ATP and alpha-D-glucose 1-phosphate (G1P) to produce pyrophosphate and ADP-Glc.</text>
</comment>
<dbReference type="Pfam" id="PF00483">
    <property type="entry name" value="NTP_transferase"/>
    <property type="match status" value="1"/>
</dbReference>
<keyword evidence="7 9" id="KW-0320">Glycogen biosynthesis</keyword>
<accession>A0A4Q2K519</accession>
<name>A0A4Q2K519_9FIRM</name>
<dbReference type="RefSeq" id="WP_129227354.1">
    <property type="nucleotide sequence ID" value="NZ_SDOZ01000005.1"/>
</dbReference>
<evidence type="ECO:0000256" key="1">
    <source>
        <dbReference type="ARBA" id="ARBA00010443"/>
    </source>
</evidence>
<keyword evidence="13" id="KW-1185">Reference proteome</keyword>
<dbReference type="CDD" id="cd04651">
    <property type="entry name" value="LbH_G1P_AT_C"/>
    <property type="match status" value="1"/>
</dbReference>
<evidence type="ECO:0000256" key="7">
    <source>
        <dbReference type="ARBA" id="ARBA00023056"/>
    </source>
</evidence>
<dbReference type="InterPro" id="IPR029044">
    <property type="entry name" value="Nucleotide-diphossugar_trans"/>
</dbReference>
<dbReference type="Gene3D" id="3.90.550.10">
    <property type="entry name" value="Spore Coat Polysaccharide Biosynthesis Protein SpsA, Chain A"/>
    <property type="match status" value="1"/>
</dbReference>
<dbReference type="Gene3D" id="2.160.10.10">
    <property type="entry name" value="Hexapeptide repeat proteins"/>
    <property type="match status" value="1"/>
</dbReference>
<dbReference type="PROSITE" id="PS00808">
    <property type="entry name" value="ADP_GLC_PYROPHOSPH_1"/>
    <property type="match status" value="1"/>
</dbReference>
<feature type="binding site" evidence="9">
    <location>
        <position position="101"/>
    </location>
    <ligand>
        <name>alpha-D-glucose 1-phosphate</name>
        <dbReference type="ChEBI" id="CHEBI:58601"/>
    </ligand>
</feature>
<dbReference type="PROSITE" id="PS00809">
    <property type="entry name" value="ADP_GLC_PYROPHOSPH_2"/>
    <property type="match status" value="1"/>
</dbReference>
<keyword evidence="3 9" id="KW-0808">Transferase</keyword>